<feature type="transmembrane region" description="Helical" evidence="1">
    <location>
        <begin position="170"/>
        <end position="190"/>
    </location>
</feature>
<feature type="transmembrane region" description="Helical" evidence="1">
    <location>
        <begin position="56"/>
        <end position="81"/>
    </location>
</feature>
<keyword evidence="3" id="KW-1185">Reference proteome</keyword>
<name>A0A9Q0ZAW7_SALPP</name>
<accession>A0A9Q0ZAW7</accession>
<dbReference type="Proteomes" id="UP001151532">
    <property type="component" value="Chromosome 8"/>
</dbReference>
<dbReference type="AlphaFoldDB" id="A0A9Q0ZAW7"/>
<evidence type="ECO:0000313" key="3">
    <source>
        <dbReference type="Proteomes" id="UP001151532"/>
    </source>
</evidence>
<keyword evidence="1" id="KW-0472">Membrane</keyword>
<protein>
    <submittedName>
        <fullName evidence="2">Uncharacterized protein</fullName>
    </submittedName>
</protein>
<evidence type="ECO:0000313" key="2">
    <source>
        <dbReference type="EMBL" id="KAJ6727618.1"/>
    </source>
</evidence>
<organism evidence="2 3">
    <name type="scientific">Salix purpurea</name>
    <name type="common">Purple osier willow</name>
    <dbReference type="NCBI Taxonomy" id="77065"/>
    <lineage>
        <taxon>Eukaryota</taxon>
        <taxon>Viridiplantae</taxon>
        <taxon>Streptophyta</taxon>
        <taxon>Embryophyta</taxon>
        <taxon>Tracheophyta</taxon>
        <taxon>Spermatophyta</taxon>
        <taxon>Magnoliopsida</taxon>
        <taxon>eudicotyledons</taxon>
        <taxon>Gunneridae</taxon>
        <taxon>Pentapetalae</taxon>
        <taxon>rosids</taxon>
        <taxon>fabids</taxon>
        <taxon>Malpighiales</taxon>
        <taxon>Salicaceae</taxon>
        <taxon>Saliceae</taxon>
        <taxon>Salix</taxon>
    </lineage>
</organism>
<sequence>MGIGIGGRGQWDKTNKITQGNCRKCSPDQSHKLQDPNTIYCRSTDKVPLQAESFNAFFLLLFPIEGIFLTTSSGMVSSITFGEVKLKAESFTSWYFGFASINVAISLSVLDFFPRGSDIVSIHSREITPKLQCSFLKPSGVLRMPSLSMAQVLVALYSMSAGIITDMPSFLVTNIWTLFHCTSYLLILFFSRNHPPF</sequence>
<gene>
    <name evidence="2" type="ORF">OIU79_005492</name>
</gene>
<comment type="caution">
    <text evidence="2">The sequence shown here is derived from an EMBL/GenBank/DDBJ whole genome shotgun (WGS) entry which is preliminary data.</text>
</comment>
<reference evidence="2" key="1">
    <citation type="submission" date="2022-11" db="EMBL/GenBank/DDBJ databases">
        <authorList>
            <person name="Hyden B.L."/>
            <person name="Feng K."/>
            <person name="Yates T."/>
            <person name="Jawdy S."/>
            <person name="Smart L.B."/>
            <person name="Muchero W."/>
        </authorList>
    </citation>
    <scope>NUCLEOTIDE SEQUENCE</scope>
    <source>
        <tissue evidence="2">Shoot tip</tissue>
    </source>
</reference>
<reference evidence="2" key="2">
    <citation type="journal article" date="2023" name="Int. J. Mol. Sci.">
        <title>De Novo Assembly and Annotation of 11 Diverse Shrub Willow (Salix) Genomes Reveals Novel Gene Organization in Sex-Linked Regions.</title>
        <authorList>
            <person name="Hyden B."/>
            <person name="Feng K."/>
            <person name="Yates T.B."/>
            <person name="Jawdy S."/>
            <person name="Cereghino C."/>
            <person name="Smart L.B."/>
            <person name="Muchero W."/>
        </authorList>
    </citation>
    <scope>NUCLEOTIDE SEQUENCE</scope>
    <source>
        <tissue evidence="2">Shoot tip</tissue>
    </source>
</reference>
<evidence type="ECO:0000256" key="1">
    <source>
        <dbReference type="SAM" id="Phobius"/>
    </source>
</evidence>
<proteinExistence type="predicted"/>
<dbReference type="EMBL" id="JAPFFK010000013">
    <property type="protein sequence ID" value="KAJ6727618.1"/>
    <property type="molecule type" value="Genomic_DNA"/>
</dbReference>
<keyword evidence="1" id="KW-0812">Transmembrane</keyword>
<keyword evidence="1" id="KW-1133">Transmembrane helix</keyword>
<feature type="transmembrane region" description="Helical" evidence="1">
    <location>
        <begin position="93"/>
        <end position="113"/>
    </location>
</feature>